<reference evidence="1" key="1">
    <citation type="submission" date="2020-08" db="EMBL/GenBank/DDBJ databases">
        <title>Multicomponent nature underlies the extraordinary mechanical properties of spider dragline silk.</title>
        <authorList>
            <person name="Kono N."/>
            <person name="Nakamura H."/>
            <person name="Mori M."/>
            <person name="Yoshida Y."/>
            <person name="Ohtoshi R."/>
            <person name="Malay A.D."/>
            <person name="Moran D.A.P."/>
            <person name="Tomita M."/>
            <person name="Numata K."/>
            <person name="Arakawa K."/>
        </authorList>
    </citation>
    <scope>NUCLEOTIDE SEQUENCE</scope>
</reference>
<keyword evidence="2" id="KW-1185">Reference proteome</keyword>
<name>A0A8X6MU90_NEPPI</name>
<dbReference type="EMBL" id="BMAW01051037">
    <property type="protein sequence ID" value="GFS78222.1"/>
    <property type="molecule type" value="Genomic_DNA"/>
</dbReference>
<accession>A0A8X6MU90</accession>
<sequence>MNFRQRKNSNVNDLEELLEALTRFKSLSIIDLEPEKHFKVEEFQVEFLRYEEYLEKYQNLSDQEAKDSEVSVYRERRQGN</sequence>
<dbReference type="AlphaFoldDB" id="A0A8X6MU90"/>
<evidence type="ECO:0000313" key="1">
    <source>
        <dbReference type="EMBL" id="GFS78222.1"/>
    </source>
</evidence>
<gene>
    <name evidence="1" type="ORF">NPIL_339041</name>
</gene>
<protein>
    <submittedName>
        <fullName evidence="1">Uncharacterized protein</fullName>
    </submittedName>
</protein>
<organism evidence="1 2">
    <name type="scientific">Nephila pilipes</name>
    <name type="common">Giant wood spider</name>
    <name type="synonym">Nephila maculata</name>
    <dbReference type="NCBI Taxonomy" id="299642"/>
    <lineage>
        <taxon>Eukaryota</taxon>
        <taxon>Metazoa</taxon>
        <taxon>Ecdysozoa</taxon>
        <taxon>Arthropoda</taxon>
        <taxon>Chelicerata</taxon>
        <taxon>Arachnida</taxon>
        <taxon>Araneae</taxon>
        <taxon>Araneomorphae</taxon>
        <taxon>Entelegynae</taxon>
        <taxon>Araneoidea</taxon>
        <taxon>Nephilidae</taxon>
        <taxon>Nephila</taxon>
    </lineage>
</organism>
<dbReference type="Proteomes" id="UP000887013">
    <property type="component" value="Unassembled WGS sequence"/>
</dbReference>
<comment type="caution">
    <text evidence="1">The sequence shown here is derived from an EMBL/GenBank/DDBJ whole genome shotgun (WGS) entry which is preliminary data.</text>
</comment>
<proteinExistence type="predicted"/>
<evidence type="ECO:0000313" key="2">
    <source>
        <dbReference type="Proteomes" id="UP000887013"/>
    </source>
</evidence>